<comment type="caution">
    <text evidence="3">The sequence shown here is derived from an EMBL/GenBank/DDBJ whole genome shotgun (WGS) entry which is preliminary data.</text>
</comment>
<name>A0AAN8N830_9PEZI</name>
<dbReference type="Proteomes" id="UP001307849">
    <property type="component" value="Unassembled WGS sequence"/>
</dbReference>
<evidence type="ECO:0000256" key="2">
    <source>
        <dbReference type="SAM" id="SignalP"/>
    </source>
</evidence>
<gene>
    <name evidence="3" type="ORF">TWF506_008960</name>
</gene>
<sequence>MAIYLNIIFGFIALLLVWPPASSLPTDPLKPSSSSSLPSLTSKPTSAMNRTNLIRSLKQAHKNPEFLALFAHEPNGRSDSDTRLHSRVVDPTVVYTWAVVCPSVAQISDMDSNPDSYPRVGSGTRPRITTSMDILVLLGTLVQCKDCICLDDGTMAVNPAHADHDPNESNQGICRQERLIPECTEWYETVGCTCVFQVQQPSIEPSNALKADHVDDKWDKLAKLSQLSWRNAGSGSGGTDRNPTHEGSPRLDRNVLYKGADDRQLVPGTKESYYLEGPGERDPIAWITGPSLNGPGLESPGFRRVRRDGVGEGEGEGDEES</sequence>
<proteinExistence type="predicted"/>
<feature type="chain" id="PRO_5042945165" evidence="2">
    <location>
        <begin position="24"/>
        <end position="321"/>
    </location>
</feature>
<dbReference type="EMBL" id="JAVHJM010000006">
    <property type="protein sequence ID" value="KAK6512795.1"/>
    <property type="molecule type" value="Genomic_DNA"/>
</dbReference>
<feature type="compositionally biased region" description="Basic and acidic residues" evidence="1">
    <location>
        <begin position="242"/>
        <end position="257"/>
    </location>
</feature>
<reference evidence="3 4" key="1">
    <citation type="submission" date="2019-10" db="EMBL/GenBank/DDBJ databases">
        <authorList>
            <person name="Palmer J.M."/>
        </authorList>
    </citation>
    <scope>NUCLEOTIDE SEQUENCE [LARGE SCALE GENOMIC DNA]</scope>
    <source>
        <strain evidence="3 4">TWF506</strain>
    </source>
</reference>
<evidence type="ECO:0000256" key="1">
    <source>
        <dbReference type="SAM" id="MobiDB-lite"/>
    </source>
</evidence>
<feature type="region of interest" description="Disordered" evidence="1">
    <location>
        <begin position="229"/>
        <end position="257"/>
    </location>
</feature>
<feature type="region of interest" description="Disordered" evidence="1">
    <location>
        <begin position="273"/>
        <end position="321"/>
    </location>
</feature>
<feature type="compositionally biased region" description="Acidic residues" evidence="1">
    <location>
        <begin position="311"/>
        <end position="321"/>
    </location>
</feature>
<feature type="signal peptide" evidence="2">
    <location>
        <begin position="1"/>
        <end position="23"/>
    </location>
</feature>
<protein>
    <submittedName>
        <fullName evidence="3">Uncharacterized protein</fullName>
    </submittedName>
</protein>
<keyword evidence="2" id="KW-0732">Signal</keyword>
<organism evidence="3 4">
    <name type="scientific">Arthrobotrys conoides</name>
    <dbReference type="NCBI Taxonomy" id="74498"/>
    <lineage>
        <taxon>Eukaryota</taxon>
        <taxon>Fungi</taxon>
        <taxon>Dikarya</taxon>
        <taxon>Ascomycota</taxon>
        <taxon>Pezizomycotina</taxon>
        <taxon>Orbiliomycetes</taxon>
        <taxon>Orbiliales</taxon>
        <taxon>Orbiliaceae</taxon>
        <taxon>Arthrobotrys</taxon>
    </lineage>
</organism>
<keyword evidence="4" id="KW-1185">Reference proteome</keyword>
<dbReference type="AlphaFoldDB" id="A0AAN8N830"/>
<evidence type="ECO:0000313" key="4">
    <source>
        <dbReference type="Proteomes" id="UP001307849"/>
    </source>
</evidence>
<accession>A0AAN8N830</accession>
<evidence type="ECO:0000313" key="3">
    <source>
        <dbReference type="EMBL" id="KAK6512795.1"/>
    </source>
</evidence>